<dbReference type="STRING" id="475255.SAMN04488101_11238"/>
<reference evidence="1 2" key="1">
    <citation type="submission" date="2017-04" db="EMBL/GenBank/DDBJ databases">
        <authorList>
            <person name="Afonso C.L."/>
            <person name="Miller P.J."/>
            <person name="Scott M.A."/>
            <person name="Spackman E."/>
            <person name="Goraichik I."/>
            <person name="Dimitrov K.M."/>
            <person name="Suarez D.L."/>
            <person name="Swayne D.E."/>
        </authorList>
    </citation>
    <scope>NUCLEOTIDE SEQUENCE [LARGE SCALE GENOMIC DNA]</scope>
    <source>
        <strain evidence="1 2">DSM 19625</strain>
    </source>
</reference>
<dbReference type="EMBL" id="FWYB01000012">
    <property type="protein sequence ID" value="SMD08546.1"/>
    <property type="molecule type" value="Genomic_DNA"/>
</dbReference>
<sequence length="274" mass="31906">MIGVTLDRSFSLSGVKNIRMPEELYITVPINKKKGDLIEKPRKKNDELLKGAFEENFPDFLRFVYPDADQVLDFSKGIEFMDKELHAIIPHRERKKDKRVADLLAKLYLKDGTEKWVLLNVEIEGGNDPEFAYRLYQYNYRIRDRYKKSVAAIAVFTGDEQQDRPTEYRDHLLGTALSFKYLTYHVFDHDERTLLAIQNPFALIALACQKALLEGKIPDKELGDERLTIAKALLNHNYSHDRVIGFMGFLKNFIFINNNDINRIFDQQIEILTG</sequence>
<evidence type="ECO:0000313" key="1">
    <source>
        <dbReference type="EMBL" id="SMD08546.1"/>
    </source>
</evidence>
<name>A0A1W2EGS4_9SPHI</name>
<organism evidence="1 2">
    <name type="scientific">Pedobacter nyackensis</name>
    <dbReference type="NCBI Taxonomy" id="475255"/>
    <lineage>
        <taxon>Bacteria</taxon>
        <taxon>Pseudomonadati</taxon>
        <taxon>Bacteroidota</taxon>
        <taxon>Sphingobacteriia</taxon>
        <taxon>Sphingobacteriales</taxon>
        <taxon>Sphingobacteriaceae</taxon>
        <taxon>Pedobacter</taxon>
    </lineage>
</organism>
<evidence type="ECO:0008006" key="3">
    <source>
        <dbReference type="Google" id="ProtNLM"/>
    </source>
</evidence>
<dbReference type="Proteomes" id="UP000192678">
    <property type="component" value="Unassembled WGS sequence"/>
</dbReference>
<evidence type="ECO:0000313" key="2">
    <source>
        <dbReference type="Proteomes" id="UP000192678"/>
    </source>
</evidence>
<gene>
    <name evidence="1" type="ORF">SAMN04488101_11238</name>
</gene>
<feature type="non-terminal residue" evidence="1">
    <location>
        <position position="274"/>
    </location>
</feature>
<accession>A0A1W2EGS4</accession>
<keyword evidence="2" id="KW-1185">Reference proteome</keyword>
<dbReference type="AlphaFoldDB" id="A0A1W2EGS4"/>
<proteinExistence type="predicted"/>
<protein>
    <recommendedName>
        <fullName evidence="3">Transposase, YhgA-like</fullName>
    </recommendedName>
</protein>